<name>A0ABP1PZN0_9HEXA</name>
<reference evidence="1 2" key="1">
    <citation type="submission" date="2024-08" db="EMBL/GenBank/DDBJ databases">
        <authorList>
            <person name="Cucini C."/>
            <person name="Frati F."/>
        </authorList>
    </citation>
    <scope>NUCLEOTIDE SEQUENCE [LARGE SCALE GENOMIC DNA]</scope>
</reference>
<proteinExistence type="predicted"/>
<comment type="caution">
    <text evidence="1">The sequence shown here is derived from an EMBL/GenBank/DDBJ whole genome shotgun (WGS) entry which is preliminary data.</text>
</comment>
<dbReference type="Proteomes" id="UP001642540">
    <property type="component" value="Unassembled WGS sequence"/>
</dbReference>
<protein>
    <submittedName>
        <fullName evidence="1">Uncharacterized protein</fullName>
    </submittedName>
</protein>
<evidence type="ECO:0000313" key="1">
    <source>
        <dbReference type="EMBL" id="CAL8079826.1"/>
    </source>
</evidence>
<accession>A0ABP1PZN0</accession>
<evidence type="ECO:0000313" key="2">
    <source>
        <dbReference type="Proteomes" id="UP001642540"/>
    </source>
</evidence>
<gene>
    <name evidence="1" type="ORF">ODALV1_LOCUS4482</name>
</gene>
<organism evidence="1 2">
    <name type="scientific">Orchesella dallaii</name>
    <dbReference type="NCBI Taxonomy" id="48710"/>
    <lineage>
        <taxon>Eukaryota</taxon>
        <taxon>Metazoa</taxon>
        <taxon>Ecdysozoa</taxon>
        <taxon>Arthropoda</taxon>
        <taxon>Hexapoda</taxon>
        <taxon>Collembola</taxon>
        <taxon>Entomobryomorpha</taxon>
        <taxon>Entomobryoidea</taxon>
        <taxon>Orchesellidae</taxon>
        <taxon>Orchesellinae</taxon>
        <taxon>Orchesella</taxon>
    </lineage>
</organism>
<keyword evidence="2" id="KW-1185">Reference proteome</keyword>
<sequence>MIHLLEQIRLNKQKQIRLVERQICTHQYSYLENLVAIQKMIRKMYTGEVQQMEKRRTAVVPLLEKFNGDRAALTAWKAEGNWIDEKVKGFRAKRSKLLANIYEAEETVQNLTAKQNGLSSPPTYEELSNITAEDRLVLITEWKTAEMIIRIWRAVFDSLKEEWDELNKVHDGEIQFLIQQTAEICKNSDIQQKTNNA</sequence>
<dbReference type="EMBL" id="CAXLJM020000013">
    <property type="protein sequence ID" value="CAL8079826.1"/>
    <property type="molecule type" value="Genomic_DNA"/>
</dbReference>